<dbReference type="GO" id="GO:0005737">
    <property type="term" value="C:cytoplasm"/>
    <property type="evidence" value="ECO:0007669"/>
    <property type="project" value="TreeGrafter"/>
</dbReference>
<dbReference type="SMART" id="SM00855">
    <property type="entry name" value="PGAM"/>
    <property type="match status" value="1"/>
</dbReference>
<dbReference type="PATRIC" id="fig|479117.4.peg.1221"/>
<dbReference type="InterPro" id="IPR029033">
    <property type="entry name" value="His_PPase_superfam"/>
</dbReference>
<keyword evidence="1" id="KW-0378">Hydrolase</keyword>
<dbReference type="Pfam" id="PF00300">
    <property type="entry name" value="His_Phos_1"/>
    <property type="match status" value="1"/>
</dbReference>
<accession>A0A150H8L0</accession>
<dbReference type="PANTHER" id="PTHR48100">
    <property type="entry name" value="BROAD-SPECIFICITY PHOSPHATASE YOR283W-RELATED"/>
    <property type="match status" value="1"/>
</dbReference>
<dbReference type="Gene3D" id="3.40.50.1240">
    <property type="entry name" value="Phosphoglycerate mutase-like"/>
    <property type="match status" value="1"/>
</dbReference>
<dbReference type="Proteomes" id="UP000243589">
    <property type="component" value="Unassembled WGS sequence"/>
</dbReference>
<sequence>MVKIIFARHGQSEANLAGVLAGRRGANPLTAAGRQQACAAADLLPSSIALWKVSEVARCAETADLLMRTHAKNHDSAVPAAAVMGEFSEVDYGDWSGRPLEELRRLPEWERVQNTPQDMVFPGGEAQHDAWLRTRQGVEKVLDELRERNSEAVAVVVTHGDIIKMAVADALGLQLQNFQRTAVAPGSLTTIDYASRVPVLTALSVTPAGRTGQASTLGGGA</sequence>
<protein>
    <submittedName>
        <fullName evidence="1">Phosphoserine phosphatase 1</fullName>
        <ecNumber evidence="1">3.1.3.3</ecNumber>
    </submittedName>
</protein>
<keyword evidence="2" id="KW-1185">Reference proteome</keyword>
<dbReference type="AlphaFoldDB" id="A0A150H8L0"/>
<dbReference type="PANTHER" id="PTHR48100:SF2">
    <property type="entry name" value="CONSERVED PROTEIN"/>
    <property type="match status" value="1"/>
</dbReference>
<reference evidence="1 2" key="1">
    <citation type="submission" date="2016-01" db="EMBL/GenBank/DDBJ databases">
        <title>Use of Whole Genome Sequencing to ascertain that Brevibacterium massiliense (Roux, Raoult 2009) is a later heterotypic synonym of Brevibacterium ravenspurgense (Mages 2008).</title>
        <authorList>
            <person name="Bernier A.-M."/>
            <person name="Burdz T."/>
            <person name="Huynh C."/>
            <person name="Pachecho A.L."/>
            <person name="Wiebe D."/>
            <person name="Bonner C."/>
            <person name="Bernard K."/>
        </authorList>
    </citation>
    <scope>NUCLEOTIDE SEQUENCE [LARGE SCALE GENOMIC DNA]</scope>
    <source>
        <strain evidence="1 2">CCUG56047</strain>
    </source>
</reference>
<evidence type="ECO:0000313" key="2">
    <source>
        <dbReference type="Proteomes" id="UP000243589"/>
    </source>
</evidence>
<dbReference type="SUPFAM" id="SSF53254">
    <property type="entry name" value="Phosphoglycerate mutase-like"/>
    <property type="match status" value="1"/>
</dbReference>
<dbReference type="InterPro" id="IPR013078">
    <property type="entry name" value="His_Pase_superF_clade-1"/>
</dbReference>
<name>A0A150H8L0_9MICO</name>
<dbReference type="RefSeq" id="WP_062021380.1">
    <property type="nucleotide sequence ID" value="NZ_LQQC01000010.1"/>
</dbReference>
<comment type="caution">
    <text evidence="1">The sequence shown here is derived from an EMBL/GenBank/DDBJ whole genome shotgun (WGS) entry which is preliminary data.</text>
</comment>
<dbReference type="InterPro" id="IPR050275">
    <property type="entry name" value="PGM_Phosphatase"/>
</dbReference>
<dbReference type="EMBL" id="LQQC01000010">
    <property type="protein sequence ID" value="KXZ58188.1"/>
    <property type="molecule type" value="Genomic_DNA"/>
</dbReference>
<gene>
    <name evidence="1" type="primary">pspA</name>
    <name evidence="1" type="ORF">Bravens_01226</name>
</gene>
<evidence type="ECO:0000313" key="1">
    <source>
        <dbReference type="EMBL" id="KXZ58188.1"/>
    </source>
</evidence>
<dbReference type="CDD" id="cd07067">
    <property type="entry name" value="HP_PGM_like"/>
    <property type="match status" value="1"/>
</dbReference>
<organism evidence="1 2">
    <name type="scientific">Brevibacterium ravenspurgense</name>
    <dbReference type="NCBI Taxonomy" id="479117"/>
    <lineage>
        <taxon>Bacteria</taxon>
        <taxon>Bacillati</taxon>
        <taxon>Actinomycetota</taxon>
        <taxon>Actinomycetes</taxon>
        <taxon>Micrococcales</taxon>
        <taxon>Brevibacteriaceae</taxon>
        <taxon>Brevibacterium</taxon>
    </lineage>
</organism>
<dbReference type="GO" id="GO:0016791">
    <property type="term" value="F:phosphatase activity"/>
    <property type="evidence" value="ECO:0007669"/>
    <property type="project" value="TreeGrafter"/>
</dbReference>
<dbReference type="EC" id="3.1.3.3" evidence="1"/>
<proteinExistence type="predicted"/>